<protein>
    <recommendedName>
        <fullName evidence="5">Infection structure specific protein</fullName>
    </recommendedName>
</protein>
<dbReference type="EMBL" id="JANPWZ010001481">
    <property type="protein sequence ID" value="KAJ3565480.1"/>
    <property type="molecule type" value="Genomic_DNA"/>
</dbReference>
<sequence length="204" mass="20574">MQAMYTTKTLGFLAALGVGTSVAQQFTPDPTCAELAAGLAGPTAPDLIQSFLDTHETAAPASGDILRNPKAYVSELCGLAVGLPESLLPEFSNWGASLLSFAGERITTYDEVVTMCITTGASASSITSYLHSIVSHPDDLCKPTATPTGGNSTVTITPYPTASSTSNSTIPGPTSVPVGAAARPAGILISAIAMGGIIGAAIML</sequence>
<evidence type="ECO:0000256" key="2">
    <source>
        <dbReference type="SAM" id="SignalP"/>
    </source>
</evidence>
<keyword evidence="1" id="KW-0472">Membrane</keyword>
<keyword evidence="1" id="KW-0812">Transmembrane</keyword>
<evidence type="ECO:0008006" key="5">
    <source>
        <dbReference type="Google" id="ProtNLM"/>
    </source>
</evidence>
<dbReference type="Proteomes" id="UP001148614">
    <property type="component" value="Unassembled WGS sequence"/>
</dbReference>
<keyword evidence="4" id="KW-1185">Reference proteome</keyword>
<reference evidence="3" key="1">
    <citation type="submission" date="2022-07" db="EMBL/GenBank/DDBJ databases">
        <title>Genome Sequence of Xylaria arbuscula.</title>
        <authorList>
            <person name="Buettner E."/>
        </authorList>
    </citation>
    <scope>NUCLEOTIDE SEQUENCE</scope>
    <source>
        <strain evidence="3">VT107</strain>
    </source>
</reference>
<accession>A0A9W8TJF0</accession>
<organism evidence="3 4">
    <name type="scientific">Xylaria arbuscula</name>
    <dbReference type="NCBI Taxonomy" id="114810"/>
    <lineage>
        <taxon>Eukaryota</taxon>
        <taxon>Fungi</taxon>
        <taxon>Dikarya</taxon>
        <taxon>Ascomycota</taxon>
        <taxon>Pezizomycotina</taxon>
        <taxon>Sordariomycetes</taxon>
        <taxon>Xylariomycetidae</taxon>
        <taxon>Xylariales</taxon>
        <taxon>Xylariaceae</taxon>
        <taxon>Xylaria</taxon>
    </lineage>
</organism>
<keyword evidence="1" id="KW-1133">Transmembrane helix</keyword>
<name>A0A9W8TJF0_9PEZI</name>
<dbReference type="VEuPathDB" id="FungiDB:F4678DRAFT_424925"/>
<comment type="caution">
    <text evidence="3">The sequence shown here is derived from an EMBL/GenBank/DDBJ whole genome shotgun (WGS) entry which is preliminary data.</text>
</comment>
<evidence type="ECO:0000313" key="4">
    <source>
        <dbReference type="Proteomes" id="UP001148614"/>
    </source>
</evidence>
<gene>
    <name evidence="3" type="ORF">NPX13_g7490</name>
</gene>
<evidence type="ECO:0000313" key="3">
    <source>
        <dbReference type="EMBL" id="KAJ3565480.1"/>
    </source>
</evidence>
<evidence type="ECO:0000256" key="1">
    <source>
        <dbReference type="SAM" id="Phobius"/>
    </source>
</evidence>
<keyword evidence="2" id="KW-0732">Signal</keyword>
<proteinExistence type="predicted"/>
<dbReference type="AlphaFoldDB" id="A0A9W8TJF0"/>
<feature type="chain" id="PRO_5040857593" description="Infection structure specific protein" evidence="2">
    <location>
        <begin position="24"/>
        <end position="204"/>
    </location>
</feature>
<feature type="signal peptide" evidence="2">
    <location>
        <begin position="1"/>
        <end position="23"/>
    </location>
</feature>
<feature type="transmembrane region" description="Helical" evidence="1">
    <location>
        <begin position="185"/>
        <end position="203"/>
    </location>
</feature>